<dbReference type="RefSeq" id="WP_282198673.1">
    <property type="nucleotide sequence ID" value="NZ_BOQE01000001.1"/>
</dbReference>
<dbReference type="InterPro" id="IPR035919">
    <property type="entry name" value="EAL_sf"/>
</dbReference>
<dbReference type="EMBL" id="BOQE01000001">
    <property type="protein sequence ID" value="GIM45474.1"/>
    <property type="molecule type" value="Genomic_DNA"/>
</dbReference>
<dbReference type="GO" id="GO:0071111">
    <property type="term" value="F:cyclic-guanylate-specific phosphodiesterase activity"/>
    <property type="evidence" value="ECO:0007669"/>
    <property type="project" value="InterPro"/>
</dbReference>
<gene>
    <name evidence="2" type="ORF">DNHGIG_10230</name>
</gene>
<evidence type="ECO:0000313" key="3">
    <source>
        <dbReference type="Proteomes" id="UP001057291"/>
    </source>
</evidence>
<organism evidence="2 3">
    <name type="scientific">Collibacillus ludicampi</name>
    <dbReference type="NCBI Taxonomy" id="2771369"/>
    <lineage>
        <taxon>Bacteria</taxon>
        <taxon>Bacillati</taxon>
        <taxon>Bacillota</taxon>
        <taxon>Bacilli</taxon>
        <taxon>Bacillales</taxon>
        <taxon>Alicyclobacillaceae</taxon>
        <taxon>Collibacillus</taxon>
    </lineage>
</organism>
<evidence type="ECO:0000259" key="1">
    <source>
        <dbReference type="PROSITE" id="PS50883"/>
    </source>
</evidence>
<dbReference type="SMART" id="SM00052">
    <property type="entry name" value="EAL"/>
    <property type="match status" value="1"/>
</dbReference>
<dbReference type="PANTHER" id="PTHR33121">
    <property type="entry name" value="CYCLIC DI-GMP PHOSPHODIESTERASE PDEF"/>
    <property type="match status" value="1"/>
</dbReference>
<protein>
    <submittedName>
        <fullName evidence="2">Diguanylate phosphodiesterase</fullName>
    </submittedName>
</protein>
<dbReference type="Proteomes" id="UP001057291">
    <property type="component" value="Unassembled WGS sequence"/>
</dbReference>
<dbReference type="Gene3D" id="3.20.20.450">
    <property type="entry name" value="EAL domain"/>
    <property type="match status" value="1"/>
</dbReference>
<feature type="domain" description="EAL" evidence="1">
    <location>
        <begin position="3"/>
        <end position="243"/>
    </location>
</feature>
<dbReference type="PANTHER" id="PTHR33121:SF76">
    <property type="entry name" value="SIGNALING PROTEIN"/>
    <property type="match status" value="1"/>
</dbReference>
<evidence type="ECO:0000313" key="2">
    <source>
        <dbReference type="EMBL" id="GIM45474.1"/>
    </source>
</evidence>
<sequence>MNSFGMQNELYTILAERKLKTVYQPIYQLESLQAYAYESLARGPAESRYAHPLTLFQDAIDMQIAHEVDLLAIQTALQGAENKIEGLLFINVLPSTLMRKDAMEQLLEITENSSLKHRLVLELTERTQVRDLKELRTAVNLLRTRGIRVAIDDLGQGYSSLAAVIELEPEYIKLDRSLVSGISKSSLKQKIVDVLVSISNEDMFLVAEGIEATSDLEYLKKAGIPFGQGYLLGMPKPLSVQAG</sequence>
<comment type="caution">
    <text evidence="2">The sequence shown here is derived from an EMBL/GenBank/DDBJ whole genome shotgun (WGS) entry which is preliminary data.</text>
</comment>
<keyword evidence="3" id="KW-1185">Reference proteome</keyword>
<reference evidence="2" key="1">
    <citation type="journal article" date="2023" name="Int. J. Syst. Evol. Microbiol.">
        <title>Collibacillus ludicampi gen. nov., sp. nov., a new soil bacterium of the family Alicyclobacillaceae.</title>
        <authorList>
            <person name="Jojima T."/>
            <person name="Ioku Y."/>
            <person name="Fukuta Y."/>
            <person name="Shirasaka N."/>
            <person name="Matsumura Y."/>
            <person name="Mori M."/>
        </authorList>
    </citation>
    <scope>NUCLEOTIDE SEQUENCE</scope>
    <source>
        <strain evidence="2">TP075</strain>
    </source>
</reference>
<dbReference type="SUPFAM" id="SSF141868">
    <property type="entry name" value="EAL domain-like"/>
    <property type="match status" value="1"/>
</dbReference>
<accession>A0AAV4LCP6</accession>
<dbReference type="AlphaFoldDB" id="A0AAV4LCP6"/>
<proteinExistence type="predicted"/>
<name>A0AAV4LCP6_9BACL</name>
<dbReference type="PROSITE" id="PS50883">
    <property type="entry name" value="EAL"/>
    <property type="match status" value="1"/>
</dbReference>
<dbReference type="InterPro" id="IPR050706">
    <property type="entry name" value="Cyclic-di-GMP_PDE-like"/>
</dbReference>
<dbReference type="Pfam" id="PF00563">
    <property type="entry name" value="EAL"/>
    <property type="match status" value="1"/>
</dbReference>
<dbReference type="CDD" id="cd01948">
    <property type="entry name" value="EAL"/>
    <property type="match status" value="1"/>
</dbReference>
<dbReference type="InterPro" id="IPR001633">
    <property type="entry name" value="EAL_dom"/>
</dbReference>